<organism evidence="1">
    <name type="scientific">Kuenenia stuttgartiensis</name>
    <dbReference type="NCBI Taxonomy" id="174633"/>
    <lineage>
        <taxon>Bacteria</taxon>
        <taxon>Pseudomonadati</taxon>
        <taxon>Planctomycetota</taxon>
        <taxon>Candidatus Brocadiia</taxon>
        <taxon>Candidatus Brocadiales</taxon>
        <taxon>Candidatus Brocadiaceae</taxon>
        <taxon>Candidatus Kuenenia</taxon>
    </lineage>
</organism>
<name>Q1Q5M1_KUEST</name>
<dbReference type="AlphaFoldDB" id="Q1Q5M1"/>
<gene>
    <name evidence="1" type="ORF">kuste4553</name>
</gene>
<reference evidence="1" key="1">
    <citation type="journal article" date="2006" name="Nature">
        <title>Deciphering the evolution and metabolism of an anammox bacterium from a community genome.</title>
        <authorList>
            <person name="Strous M."/>
            <person name="Pelletier E."/>
            <person name="Mangenot S."/>
            <person name="Rattei T."/>
            <person name="Lehner A."/>
            <person name="Taylor M.W."/>
            <person name="Horn M."/>
            <person name="Daims H."/>
            <person name="Bartol-Mavel D."/>
            <person name="Wincker P."/>
            <person name="Barbe V."/>
            <person name="Fonknechten N."/>
            <person name="Vallenet D."/>
            <person name="Segurens B."/>
            <person name="Schenowitz-Truong C."/>
            <person name="Medigue C."/>
            <person name="Collingro A."/>
            <person name="Snel B."/>
            <person name="Dutilh B.E."/>
            <person name="OpDenCamp H.J.M."/>
            <person name="vanDerDrift C."/>
            <person name="Cirpus I."/>
            <person name="vanDePas-Schoonen K.T."/>
            <person name="Harhangi H.R."/>
            <person name="vanNiftrik L."/>
            <person name="Schmid M."/>
            <person name="Keltjens J."/>
            <person name="vanDeVossenberg J."/>
            <person name="Kartal B."/>
            <person name="Meier H."/>
            <person name="Frishman D."/>
            <person name="Huynen M.A."/>
            <person name="Mewes H."/>
            <person name="Weissenbach J."/>
            <person name="Jetten M.S.M."/>
            <person name="Wagner M."/>
            <person name="LePaslier D."/>
        </authorList>
    </citation>
    <scope>NUCLEOTIDE SEQUENCE</scope>
</reference>
<accession>Q1Q5M1</accession>
<evidence type="ECO:0008006" key="2">
    <source>
        <dbReference type="Google" id="ProtNLM"/>
    </source>
</evidence>
<evidence type="ECO:0000313" key="1">
    <source>
        <dbReference type="EMBL" id="CAJ75315.1"/>
    </source>
</evidence>
<dbReference type="EMBL" id="CT573071">
    <property type="protein sequence ID" value="CAJ75315.1"/>
    <property type="molecule type" value="Genomic_DNA"/>
</dbReference>
<proteinExistence type="predicted"/>
<reference evidence="1" key="2">
    <citation type="submission" date="2006-01" db="EMBL/GenBank/DDBJ databases">
        <authorList>
            <person name="Genoscope"/>
        </authorList>
    </citation>
    <scope>NUCLEOTIDE SEQUENCE</scope>
</reference>
<sequence length="90" mass="10695">MIENKVIIREGIMRKSIVINEDQLFTDFKKLSTERKKEVADFIAYLKVKEEIEVTKEILKDKDLLKSIMRGDEDFKAGRFKKWSEVKENV</sequence>
<protein>
    <recommendedName>
        <fullName evidence="2">Antitoxin</fullName>
    </recommendedName>
</protein>